<dbReference type="Proteomes" id="UP000054549">
    <property type="component" value="Unassembled WGS sequence"/>
</dbReference>
<dbReference type="HOGENOM" id="CLU_256775_0_0_1"/>
<evidence type="ECO:0000313" key="6">
    <source>
        <dbReference type="Proteomes" id="UP000054549"/>
    </source>
</evidence>
<proteinExistence type="predicted"/>
<feature type="repeat" description="HEAT" evidence="2">
    <location>
        <begin position="920"/>
        <end position="958"/>
    </location>
</feature>
<evidence type="ECO:0000313" key="5">
    <source>
        <dbReference type="EMBL" id="KIL57387.1"/>
    </source>
</evidence>
<feature type="repeat" description="HEAT" evidence="2">
    <location>
        <begin position="802"/>
        <end position="840"/>
    </location>
</feature>
<dbReference type="InterPro" id="IPR034085">
    <property type="entry name" value="TOG"/>
</dbReference>
<evidence type="ECO:0000256" key="2">
    <source>
        <dbReference type="PROSITE-ProRule" id="PRU00103"/>
    </source>
</evidence>
<evidence type="ECO:0000256" key="3">
    <source>
        <dbReference type="SAM" id="MobiDB-lite"/>
    </source>
</evidence>
<reference evidence="5 6" key="1">
    <citation type="submission" date="2014-04" db="EMBL/GenBank/DDBJ databases">
        <title>Evolutionary Origins and Diversification of the Mycorrhizal Mutualists.</title>
        <authorList>
            <consortium name="DOE Joint Genome Institute"/>
            <consortium name="Mycorrhizal Genomics Consortium"/>
            <person name="Kohler A."/>
            <person name="Kuo A."/>
            <person name="Nagy L.G."/>
            <person name="Floudas D."/>
            <person name="Copeland A."/>
            <person name="Barry K.W."/>
            <person name="Cichocki N."/>
            <person name="Veneault-Fourrey C."/>
            <person name="LaButti K."/>
            <person name="Lindquist E.A."/>
            <person name="Lipzen A."/>
            <person name="Lundell T."/>
            <person name="Morin E."/>
            <person name="Murat C."/>
            <person name="Riley R."/>
            <person name="Ohm R."/>
            <person name="Sun H."/>
            <person name="Tunlid A."/>
            <person name="Henrissat B."/>
            <person name="Grigoriev I.V."/>
            <person name="Hibbett D.S."/>
            <person name="Martin F."/>
        </authorList>
    </citation>
    <scope>NUCLEOTIDE SEQUENCE [LARGE SCALE GENOMIC DNA]</scope>
    <source>
        <strain evidence="5 6">Koide BX008</strain>
    </source>
</reference>
<dbReference type="Pfam" id="PF24987">
    <property type="entry name" value="HEAT_EF3_N"/>
    <property type="match status" value="1"/>
</dbReference>
<dbReference type="InterPro" id="IPR021133">
    <property type="entry name" value="HEAT_type_2"/>
</dbReference>
<dbReference type="EMBL" id="KN818372">
    <property type="protein sequence ID" value="KIL57387.1"/>
    <property type="molecule type" value="Genomic_DNA"/>
</dbReference>
<dbReference type="GO" id="GO:0019887">
    <property type="term" value="F:protein kinase regulator activity"/>
    <property type="evidence" value="ECO:0007669"/>
    <property type="project" value="TreeGrafter"/>
</dbReference>
<keyword evidence="6" id="KW-1185">Reference proteome</keyword>
<dbReference type="GO" id="GO:0034198">
    <property type="term" value="P:cellular response to amino acid starvation"/>
    <property type="evidence" value="ECO:0007669"/>
    <property type="project" value="TreeGrafter"/>
</dbReference>
<dbReference type="GO" id="GO:0006417">
    <property type="term" value="P:regulation of translation"/>
    <property type="evidence" value="ECO:0007669"/>
    <property type="project" value="TreeGrafter"/>
</dbReference>
<dbReference type="STRING" id="946122.A0A0C2W888"/>
<accession>A0A0C2W888</accession>
<dbReference type="InterPro" id="IPR056809">
    <property type="entry name" value="HEAT_GCN1_fung"/>
</dbReference>
<dbReference type="OrthoDB" id="5148094at2759"/>
<dbReference type="SUPFAM" id="SSF48371">
    <property type="entry name" value="ARM repeat"/>
    <property type="match status" value="1"/>
</dbReference>
<sequence length="1364" mass="150949">MSHLPLGGNLRQTWIDLCQKAGVDPRELLNKRLDTLLELILAASTMDSKAEASFNAIRTLAFISPETVLPRIYEHLRTDLDPASVNNLTDTDCDICSTPEGTTFVDVLSNKTEARTGKGKGSEIAKWEEEVKKSLANKKASGAVTLTKQQQALVQAQLEKEAAIRQRVVSIKANLERGGRGTVSLLYFLNRFTLSRWGLGRGSRLVGEAAFKTYMSLATCCADRVDTFRKWIGVATLRALNVSVVPDELQVEPLNGLTTRVLYRLRSFSEQINLDGPTFSYAYPLLSEALRRGGISAADEDEALEQVTLALNIIKFHCSQFSDITYPRIQDASSALIELGEAISSTASREDIAVLLHGLLTQEPHVRNACLQTLQPLDSTDLDWSPELWLVYHDDDEYNSRLAKNVWEDNGLDVPEKFLDHLLDYLAHENASVRSSAAIAIADDVGQWPQAIEKTLGILKEYYREKAKVLEPQYDEYGILISQSLEMKDPWPARLAVARTFESLVPSVVDVEVEPFMRFLIEEKALGDLEAQVRRGMLSAGTRLVDLLGSRHLPTLIVLFEQRLSKASSSSEFDDQIKEAVVILFGRLARHLNAQDKRLPDIVNRLVDALKTPAEQVQIAVSDCLSPLVILIPRPRLEKLVADLFEELFDSPKYATRRGAAYGLAGVVKGIGISGMKNFSVMPRLRTGMEEKKRFEPRQGVMFTFETLSTTLGRLYEPYVTAALPMPLTSFGDASADVREASQDAARIIMGNLSGYGVKLILPTLLEGLDDKQWRSKKGSIELLGMMAYCSPRQLSLSLPIIIPRLTGVLTDSHAQVRTAANKSLKMFGEVISNPEIQALVPSLLKALVDPAKTPNALSSVLKTSFAHYIDHSSLALLVPILERGLRERSADTKKKAAQIVGNLASLTDSKDFVPYLSQILPLVHKVLVDPVPEARATAAKALGTLVERLGEIHFPDLVPGLIRVLKSDTSGVDRQGAAQGLSEVLSGLGMERLEDLLPDIIANAQSPRATIREGFMSLLVYLPVTFGMRFQPHLPRIIAPIFNGLSDVEEYVREAAMRAGRMVVTNYSTKAIDLLRKDELERGMFDPGWRIRQSSVTLVGELLFKVSGISGKVAEAEEEEVQADHTMVESSRKTLLEALGVEHRDRNLAALYLVRQDGVAVVRQSSIQIWKVLVSNTPRTVRELLPELVNQVVYLMSEDEPEQQETAGRTNSKALKAYAFVNGWCLAIRKRPAHIWTCTSKEFKTFAKMSIRGCDSCYRLDLLELCDRKWQARNVVAAPATIAQVYEAAAKKRADKEKEATQQRLSMSRGGSRRRGTRDSDNYTQADGWSSVSRAAARALNLVESASPSLHLTSRAASAARSD</sequence>
<dbReference type="PROSITE" id="PS50077">
    <property type="entry name" value="HEAT_REPEAT"/>
    <property type="match status" value="2"/>
</dbReference>
<name>A0A0C2W888_AMAMK</name>
<dbReference type="PANTHER" id="PTHR23346">
    <property type="entry name" value="TRANSLATIONAL ACTIVATOR GCN1-RELATED"/>
    <property type="match status" value="1"/>
</dbReference>
<dbReference type="SMART" id="SM01349">
    <property type="entry name" value="TOG"/>
    <property type="match status" value="1"/>
</dbReference>
<feature type="region of interest" description="Disordered" evidence="3">
    <location>
        <begin position="1294"/>
        <end position="1327"/>
    </location>
</feature>
<evidence type="ECO:0000259" key="4">
    <source>
        <dbReference type="SMART" id="SM01349"/>
    </source>
</evidence>
<dbReference type="Gene3D" id="1.25.10.10">
    <property type="entry name" value="Leucine-rich Repeat Variant"/>
    <property type="match status" value="3"/>
</dbReference>
<dbReference type="InParanoid" id="A0A0C2W888"/>
<keyword evidence="1" id="KW-0677">Repeat</keyword>
<dbReference type="Pfam" id="PF24916">
    <property type="entry name" value="HEAT_GCN1_fung"/>
    <property type="match status" value="1"/>
</dbReference>
<gene>
    <name evidence="5" type="ORF">M378DRAFT_16297</name>
</gene>
<dbReference type="PANTHER" id="PTHR23346:SF7">
    <property type="entry name" value="STALLED RIBOSOME SENSOR GCN1"/>
    <property type="match status" value="1"/>
</dbReference>
<dbReference type="InterPro" id="IPR011989">
    <property type="entry name" value="ARM-like"/>
</dbReference>
<evidence type="ECO:0000256" key="1">
    <source>
        <dbReference type="ARBA" id="ARBA00022737"/>
    </source>
</evidence>
<feature type="domain" description="TOG" evidence="4">
    <location>
        <begin position="629"/>
        <end position="860"/>
    </location>
</feature>
<protein>
    <recommendedName>
        <fullName evidence="4">TOG domain-containing protein</fullName>
    </recommendedName>
</protein>
<dbReference type="InterPro" id="IPR016024">
    <property type="entry name" value="ARM-type_fold"/>
</dbReference>
<dbReference type="GO" id="GO:0005829">
    <property type="term" value="C:cytosol"/>
    <property type="evidence" value="ECO:0007669"/>
    <property type="project" value="TreeGrafter"/>
</dbReference>
<dbReference type="Pfam" id="PF24984">
    <property type="entry name" value="HEAT_EF3_GNC1"/>
    <property type="match status" value="1"/>
</dbReference>
<organism evidence="5 6">
    <name type="scientific">Amanita muscaria (strain Koide BX008)</name>
    <dbReference type="NCBI Taxonomy" id="946122"/>
    <lineage>
        <taxon>Eukaryota</taxon>
        <taxon>Fungi</taxon>
        <taxon>Dikarya</taxon>
        <taxon>Basidiomycota</taxon>
        <taxon>Agaricomycotina</taxon>
        <taxon>Agaricomycetes</taxon>
        <taxon>Agaricomycetidae</taxon>
        <taxon>Agaricales</taxon>
        <taxon>Pluteineae</taxon>
        <taxon>Amanitaceae</taxon>
        <taxon>Amanita</taxon>
    </lineage>
</organism>